<dbReference type="AlphaFoldDB" id="A0A7I8WE14"/>
<evidence type="ECO:0000256" key="1">
    <source>
        <dbReference type="SAM" id="SignalP"/>
    </source>
</evidence>
<evidence type="ECO:0000313" key="2">
    <source>
        <dbReference type="EMBL" id="CAD5126432.1"/>
    </source>
</evidence>
<name>A0A7I8WE14_9ANNE</name>
<reference evidence="2 3" key="1">
    <citation type="submission" date="2020-08" db="EMBL/GenBank/DDBJ databases">
        <authorList>
            <person name="Hejnol A."/>
        </authorList>
    </citation>
    <scope>NUCLEOTIDE SEQUENCE [LARGE SCALE GENOMIC DNA]</scope>
</reference>
<dbReference type="Proteomes" id="UP000549394">
    <property type="component" value="Unassembled WGS sequence"/>
</dbReference>
<feature type="chain" id="PRO_5029454732" evidence="1">
    <location>
        <begin position="17"/>
        <end position="361"/>
    </location>
</feature>
<dbReference type="EMBL" id="CAJFCJ010000048">
    <property type="protein sequence ID" value="CAD5126432.1"/>
    <property type="molecule type" value="Genomic_DNA"/>
</dbReference>
<feature type="signal peptide" evidence="1">
    <location>
        <begin position="1"/>
        <end position="16"/>
    </location>
</feature>
<protein>
    <submittedName>
        <fullName evidence="2">Uncharacterized protein</fullName>
    </submittedName>
</protein>
<keyword evidence="1" id="KW-0732">Signal</keyword>
<proteinExistence type="predicted"/>
<organism evidence="2 3">
    <name type="scientific">Dimorphilus gyrociliatus</name>
    <dbReference type="NCBI Taxonomy" id="2664684"/>
    <lineage>
        <taxon>Eukaryota</taxon>
        <taxon>Metazoa</taxon>
        <taxon>Spiralia</taxon>
        <taxon>Lophotrochozoa</taxon>
        <taxon>Annelida</taxon>
        <taxon>Polychaeta</taxon>
        <taxon>Polychaeta incertae sedis</taxon>
        <taxon>Dinophilidae</taxon>
        <taxon>Dimorphilus</taxon>
    </lineage>
</organism>
<comment type="caution">
    <text evidence="2">The sequence shown here is derived from an EMBL/GenBank/DDBJ whole genome shotgun (WGS) entry which is preliminary data.</text>
</comment>
<gene>
    <name evidence="2" type="ORF">DGYR_LOCUS13675</name>
</gene>
<accession>A0A7I8WE14</accession>
<sequence length="361" mass="42602">MILIWMFNIFWFTCDAYFERYINAVEERYQGRYQIPAAHTGFQHYRLTDGTMLSYQTHVIKYNISDVKLRFYQHVTRTVKYEKVRIFKLRSESETLKLEVYDINGTISEYYHYFVQGWNEIQLTSPSPSLEMILSVNESTYDNLEIAEIQILATVKAYSSCVEWYKDAQHNDGEFVFMMNMFDSEYENVAKVETGSICTASSGNCRAIFEDTIQNFNEIWKPNDNDLISFIKVETFKKYIIQEININQPLENEIDVVTLLSKDTLINIDVNKTSNWTKIFAKLETKWLKFVINKENRKFYGIYEIKAFSYLPKMKTFHCLKKPSTKLIATDIIHSVYGKFFKYTPTKTDSCDTGMKFDPKV</sequence>
<evidence type="ECO:0000313" key="3">
    <source>
        <dbReference type="Proteomes" id="UP000549394"/>
    </source>
</evidence>
<keyword evidence="3" id="KW-1185">Reference proteome</keyword>